<evidence type="ECO:0000256" key="2">
    <source>
        <dbReference type="ARBA" id="ARBA00023015"/>
    </source>
</evidence>
<dbReference type="InterPro" id="IPR013324">
    <property type="entry name" value="RNA_pol_sigma_r3/r4-like"/>
</dbReference>
<comment type="caution">
    <text evidence="6">The sequence shown here is derived from an EMBL/GenBank/DDBJ whole genome shotgun (WGS) entry which is preliminary data.</text>
</comment>
<dbReference type="InterPro" id="IPR037171">
    <property type="entry name" value="NagB/RpiA_transferase-like"/>
</dbReference>
<dbReference type="Gene3D" id="3.40.50.1360">
    <property type="match status" value="1"/>
</dbReference>
<sequence length="330" mass="36968">MKKIVDDPRLIYKCCYLYYKDGFSQVEICDQLGISRATVSRLLKAGRERNIVRIELDNPDSVMYGELERKLEAVFDLKEIVIVDELEIGNRYEHLQKVYEEAISYFARTFQDQEYIGVSMGHTLYDLANVNISVESVDCTFVPVVGGVGIKQLGTQNYHSNEIASSFAKKFGGSAVQFFAPAIFRNIDVMDGLKKEKPVEEVTSLFPLLHAVIMGVGSTEASHSTLVDSGYITPEQYAHYKELGAVGDVMLRFFDENGNEGPFKEFNDRVMAISEECLAQVDTRIAIAVGEEKAKAILGALRGKRINVLITDISCVNKMLSIMEEEKINV</sequence>
<dbReference type="PANTHER" id="PTHR34294:SF1">
    <property type="entry name" value="TRANSCRIPTIONAL REGULATOR LSRR"/>
    <property type="match status" value="1"/>
</dbReference>
<dbReference type="GO" id="GO:0030246">
    <property type="term" value="F:carbohydrate binding"/>
    <property type="evidence" value="ECO:0007669"/>
    <property type="project" value="InterPro"/>
</dbReference>
<reference evidence="6 7" key="1">
    <citation type="submission" date="2018-11" db="EMBL/GenBank/DDBJ databases">
        <title>Clostridium sp. nov., a member of the family Erysipelotrichaceae isolated from pig faeces.</title>
        <authorList>
            <person name="Chang Y.-H."/>
        </authorList>
    </citation>
    <scope>NUCLEOTIDE SEQUENCE [LARGE SCALE GENOMIC DNA]</scope>
    <source>
        <strain evidence="6 7">YH-panp20</strain>
    </source>
</reference>
<evidence type="ECO:0000313" key="7">
    <source>
        <dbReference type="Proteomes" id="UP000276568"/>
    </source>
</evidence>
<feature type="domain" description="Sugar-binding" evidence="5">
    <location>
        <begin position="66"/>
        <end position="320"/>
    </location>
</feature>
<dbReference type="SUPFAM" id="SSF100950">
    <property type="entry name" value="NagB/RpiA/CoA transferase-like"/>
    <property type="match status" value="1"/>
</dbReference>
<evidence type="ECO:0000256" key="4">
    <source>
        <dbReference type="ARBA" id="ARBA00023163"/>
    </source>
</evidence>
<proteinExistence type="inferred from homology"/>
<dbReference type="Pfam" id="PF04198">
    <property type="entry name" value="Sugar-bind"/>
    <property type="match status" value="1"/>
</dbReference>
<keyword evidence="2" id="KW-0805">Transcription regulation</keyword>
<dbReference type="EMBL" id="RJQC01000004">
    <property type="protein sequence ID" value="RNM29301.1"/>
    <property type="molecule type" value="Genomic_DNA"/>
</dbReference>
<dbReference type="RefSeq" id="WP_128520986.1">
    <property type="nucleotide sequence ID" value="NZ_JALFCT010000074.1"/>
</dbReference>
<keyword evidence="7" id="KW-1185">Reference proteome</keyword>
<accession>A0A3N0HX38</accession>
<dbReference type="SUPFAM" id="SSF88659">
    <property type="entry name" value="Sigma3 and sigma4 domains of RNA polymerase sigma factors"/>
    <property type="match status" value="1"/>
</dbReference>
<comment type="similarity">
    <text evidence="1">Belongs to the SorC transcriptional regulatory family.</text>
</comment>
<dbReference type="Gene3D" id="1.10.10.60">
    <property type="entry name" value="Homeodomain-like"/>
    <property type="match status" value="1"/>
</dbReference>
<dbReference type="InterPro" id="IPR051054">
    <property type="entry name" value="SorC_transcr_regulators"/>
</dbReference>
<evidence type="ECO:0000256" key="3">
    <source>
        <dbReference type="ARBA" id="ARBA00023125"/>
    </source>
</evidence>
<dbReference type="OrthoDB" id="58802at2"/>
<dbReference type="Proteomes" id="UP000276568">
    <property type="component" value="Unassembled WGS sequence"/>
</dbReference>
<name>A0A3N0HX38_9FIRM</name>
<dbReference type="PANTHER" id="PTHR34294">
    <property type="entry name" value="TRANSCRIPTIONAL REGULATOR-RELATED"/>
    <property type="match status" value="1"/>
</dbReference>
<keyword evidence="4" id="KW-0804">Transcription</keyword>
<keyword evidence="3" id="KW-0238">DNA-binding</keyword>
<dbReference type="InterPro" id="IPR007324">
    <property type="entry name" value="Sugar-bd_dom_put"/>
</dbReference>
<evidence type="ECO:0000256" key="1">
    <source>
        <dbReference type="ARBA" id="ARBA00010466"/>
    </source>
</evidence>
<evidence type="ECO:0000259" key="5">
    <source>
        <dbReference type="Pfam" id="PF04198"/>
    </source>
</evidence>
<dbReference type="GO" id="GO:0003677">
    <property type="term" value="F:DNA binding"/>
    <property type="evidence" value="ECO:0007669"/>
    <property type="project" value="UniProtKB-KW"/>
</dbReference>
<evidence type="ECO:0000313" key="6">
    <source>
        <dbReference type="EMBL" id="RNM29301.1"/>
    </source>
</evidence>
<gene>
    <name evidence="6" type="ORF">EDX97_09865</name>
</gene>
<organism evidence="6 7">
    <name type="scientific">Absicoccus porci</name>
    <dbReference type="NCBI Taxonomy" id="2486576"/>
    <lineage>
        <taxon>Bacteria</taxon>
        <taxon>Bacillati</taxon>
        <taxon>Bacillota</taxon>
        <taxon>Erysipelotrichia</taxon>
        <taxon>Erysipelotrichales</taxon>
        <taxon>Erysipelotrichaceae</taxon>
        <taxon>Absicoccus</taxon>
    </lineage>
</organism>
<protein>
    <submittedName>
        <fullName evidence="6">Sugar-binding transcriptional regulator</fullName>
    </submittedName>
</protein>
<dbReference type="AlphaFoldDB" id="A0A3N0HX38"/>